<dbReference type="EMBL" id="GL888092">
    <property type="protein sequence ID" value="EGI67639.1"/>
    <property type="molecule type" value="Genomic_DNA"/>
</dbReference>
<reference evidence="1" key="1">
    <citation type="submission" date="2011-02" db="EMBL/GenBank/DDBJ databases">
        <title>The genome of the leaf-cutting ant Acromyrmex echinatior suggests key adaptations to social evolution and fungus farming.</title>
        <authorList>
            <person name="Nygaard S."/>
            <person name="Zhang G."/>
        </authorList>
    </citation>
    <scope>NUCLEOTIDE SEQUENCE</scope>
</reference>
<gene>
    <name evidence="1" type="ORF">G5I_03744</name>
</gene>
<organism evidence="2">
    <name type="scientific">Acromyrmex echinatior</name>
    <name type="common">Panamanian leafcutter ant</name>
    <name type="synonym">Acromyrmex octospinosus echinatior</name>
    <dbReference type="NCBI Taxonomy" id="103372"/>
    <lineage>
        <taxon>Eukaryota</taxon>
        <taxon>Metazoa</taxon>
        <taxon>Ecdysozoa</taxon>
        <taxon>Arthropoda</taxon>
        <taxon>Hexapoda</taxon>
        <taxon>Insecta</taxon>
        <taxon>Pterygota</taxon>
        <taxon>Neoptera</taxon>
        <taxon>Endopterygota</taxon>
        <taxon>Hymenoptera</taxon>
        <taxon>Apocrita</taxon>
        <taxon>Aculeata</taxon>
        <taxon>Formicoidea</taxon>
        <taxon>Formicidae</taxon>
        <taxon>Myrmicinae</taxon>
        <taxon>Acromyrmex</taxon>
    </lineage>
</organism>
<name>F4WDS9_ACREC</name>
<protein>
    <submittedName>
        <fullName evidence="1">Uncharacterized protein</fullName>
    </submittedName>
</protein>
<evidence type="ECO:0000313" key="1">
    <source>
        <dbReference type="EMBL" id="EGI67639.1"/>
    </source>
</evidence>
<proteinExistence type="predicted"/>
<keyword evidence="2" id="KW-1185">Reference proteome</keyword>
<evidence type="ECO:0000313" key="2">
    <source>
        <dbReference type="Proteomes" id="UP000007755"/>
    </source>
</evidence>
<dbReference type="Proteomes" id="UP000007755">
    <property type="component" value="Unassembled WGS sequence"/>
</dbReference>
<dbReference type="InParanoid" id="F4WDS9"/>
<dbReference type="AlphaFoldDB" id="F4WDS9"/>
<accession>F4WDS9</accession>
<sequence>MSAQHRVRAARVRAASCQSSTVVSLQLHHGFSLLLLWSKSGILQLKWNIMTPRFIFLFAATMVDVCETRAGPSDNGLIKLKKDRTGTAKTHGDSRLITTWSYMTHLVTTLIVLTQNFIPLKRFSSMVLELIRSIRGPFPPMTLSLTYVIKVMILSNLQQVLTIVCPLLKICNEGRATAKTCWRSLRIITKNFIIGGYEKQCYDEASHHRQRTSKKRIGDAPAEA</sequence>